<dbReference type="Pfam" id="PF02973">
    <property type="entry name" value="Sialidase"/>
    <property type="match status" value="2"/>
</dbReference>
<dbReference type="Gene3D" id="1.20.1270.90">
    <property type="entry name" value="AF1782-like"/>
    <property type="match status" value="1"/>
</dbReference>
<proteinExistence type="inferred from homology"/>
<feature type="chain" id="PRO_5039433101" description="exo-alpha-sialidase" evidence="9">
    <location>
        <begin position="23"/>
        <end position="1398"/>
    </location>
</feature>
<dbReference type="OrthoDB" id="1098018at2"/>
<dbReference type="Gene3D" id="2.60.120.260">
    <property type="entry name" value="Galactose-binding domain-like"/>
    <property type="match status" value="1"/>
</dbReference>
<dbReference type="GO" id="GO:0006689">
    <property type="term" value="P:ganglioside catabolic process"/>
    <property type="evidence" value="ECO:0007669"/>
    <property type="project" value="TreeGrafter"/>
</dbReference>
<dbReference type="GO" id="GO:0005737">
    <property type="term" value="C:cytoplasm"/>
    <property type="evidence" value="ECO:0007669"/>
    <property type="project" value="TreeGrafter"/>
</dbReference>
<dbReference type="EMBL" id="FOIN01000003">
    <property type="protein sequence ID" value="SET20541.1"/>
    <property type="molecule type" value="Genomic_DNA"/>
</dbReference>
<evidence type="ECO:0000256" key="7">
    <source>
        <dbReference type="ARBA" id="ARBA00023295"/>
    </source>
</evidence>
<evidence type="ECO:0000313" key="12">
    <source>
        <dbReference type="Proteomes" id="UP000198558"/>
    </source>
</evidence>
<keyword evidence="4 9" id="KW-0732">Signal</keyword>
<dbReference type="InterPro" id="IPR023364">
    <property type="entry name" value="Trans_sialidase_dom3"/>
</dbReference>
<feature type="domain" description="F5/8 type C" evidence="10">
    <location>
        <begin position="992"/>
        <end position="1140"/>
    </location>
</feature>
<dbReference type="InterPro" id="IPR036278">
    <property type="entry name" value="Sialidase_sf"/>
</dbReference>
<feature type="region of interest" description="Disordered" evidence="8">
    <location>
        <begin position="1347"/>
        <end position="1370"/>
    </location>
</feature>
<dbReference type="SUPFAM" id="SSF49785">
    <property type="entry name" value="Galactose-binding domain-like"/>
    <property type="match status" value="1"/>
</dbReference>
<name>A0A1I0CLN7_9FIRM</name>
<organism evidence="11 12">
    <name type="scientific">Thomasclavelia cocleata</name>
    <dbReference type="NCBI Taxonomy" id="69824"/>
    <lineage>
        <taxon>Bacteria</taxon>
        <taxon>Bacillati</taxon>
        <taxon>Bacillota</taxon>
        <taxon>Erysipelotrichia</taxon>
        <taxon>Erysipelotrichales</taxon>
        <taxon>Coprobacillaceae</taxon>
        <taxon>Thomasclavelia</taxon>
    </lineage>
</organism>
<dbReference type="NCBIfam" id="TIGR01167">
    <property type="entry name" value="LPXTG_anchor"/>
    <property type="match status" value="1"/>
</dbReference>
<dbReference type="InterPro" id="IPR011040">
    <property type="entry name" value="Sialidase"/>
</dbReference>
<dbReference type="SUPFAM" id="SSF50939">
    <property type="entry name" value="Sialidases"/>
    <property type="match status" value="1"/>
</dbReference>
<dbReference type="Gene3D" id="2.120.10.10">
    <property type="match status" value="1"/>
</dbReference>
<dbReference type="CDD" id="cd15482">
    <property type="entry name" value="Sialidase_non-viral"/>
    <property type="match status" value="1"/>
</dbReference>
<keyword evidence="12" id="KW-1185">Reference proteome</keyword>
<dbReference type="PANTHER" id="PTHR10628:SF30">
    <property type="entry name" value="EXO-ALPHA-SIALIDASE"/>
    <property type="match status" value="1"/>
</dbReference>
<protein>
    <recommendedName>
        <fullName evidence="3">exo-alpha-sialidase</fullName>
        <ecNumber evidence="3">3.2.1.18</ecNumber>
    </recommendedName>
</protein>
<keyword evidence="6" id="KW-0378">Hydrolase</keyword>
<dbReference type="InterPro" id="IPR026856">
    <property type="entry name" value="Sialidase_fam"/>
</dbReference>
<evidence type="ECO:0000256" key="3">
    <source>
        <dbReference type="ARBA" id="ARBA00012733"/>
    </source>
</evidence>
<evidence type="ECO:0000259" key="10">
    <source>
        <dbReference type="PROSITE" id="PS50022"/>
    </source>
</evidence>
<dbReference type="SUPFAM" id="SSF49899">
    <property type="entry name" value="Concanavalin A-like lectins/glucanases"/>
    <property type="match status" value="2"/>
</dbReference>
<feature type="compositionally biased region" description="Polar residues" evidence="8">
    <location>
        <begin position="1349"/>
        <end position="1370"/>
    </location>
</feature>
<dbReference type="GeneID" id="78287569"/>
<dbReference type="GO" id="GO:0016020">
    <property type="term" value="C:membrane"/>
    <property type="evidence" value="ECO:0007669"/>
    <property type="project" value="TreeGrafter"/>
</dbReference>
<evidence type="ECO:0000256" key="9">
    <source>
        <dbReference type="SAM" id="SignalP"/>
    </source>
</evidence>
<evidence type="ECO:0000256" key="4">
    <source>
        <dbReference type="ARBA" id="ARBA00022729"/>
    </source>
</evidence>
<dbReference type="PANTHER" id="PTHR10628">
    <property type="entry name" value="SIALIDASE"/>
    <property type="match status" value="1"/>
</dbReference>
<dbReference type="Pfam" id="PF00754">
    <property type="entry name" value="F5_F8_type_C"/>
    <property type="match status" value="1"/>
</dbReference>
<dbReference type="GO" id="GO:0009313">
    <property type="term" value="P:oligosaccharide catabolic process"/>
    <property type="evidence" value="ECO:0007669"/>
    <property type="project" value="TreeGrafter"/>
</dbReference>
<sequence length="1398" mass="153922">MKKGIACSVLVASLLGSTTVMTPLMTIPAYAQESRIIEPTNQYSTDMITVVDNGTGAIDASSDLSNYVNLDDFTINGTFSLGSNSDGGVNSIFFIGDNTTANNYFTLYVIPSAKKLGVELRNASGGQMLSNSNVTLSEIDFTLEHKVTFTMSGNNYYRIYLDGKKVLEGNVSSGFTNGVITNPNYMGFGIGSRSTGQNNYPMTGNLKDLELYNSAIDENQIISYHLGKLESVIYEHSSVYYKDANVDRVQDNDNLDKLVAMTKGSISIRYRVNDSNSGRMSLFSISNRDTSNKYIDLYVDPSQDVFGLNIEGTKDFVMPTSSISRANRTVKDTAWHTITITKDNGSGKGFMFYLDGVYIDKYTTAVQEGFFNILEDANAVNLGFIDTSGNDLEALSGVVDYIKAYDEILDTSAISQEHTLTTWQPGQEIDMTNVIKTETENLFYQGYDDSGYRIPSLLKTSKGTLLAAIDKRQTGAQDYGNIDISLRRREANQDTFGDPIIVTDLISNQNNPSSSAFLIDSSMLEDKETGRVYLLVDMFPESSGLMDSSQLTTGTGYTKINGVDYLQLFDTDGNQYTVRPENGLGYVYDDQNNKTEYTVILENDAPYHERGSLYLNGDYKGNIYMLKDSPDKGELHVLNTQYLWLTYSDDDGKTWANPVDITPQVKQDWMMFLGTGPGVGLQLKDGKLAFPVYSASSNVGGSQSSAMIISADDGKTWTLGKSPQENMGNDRETMNNSGQMFTESQAVQLNNGQVKLFMRNTYANKVYVATSSDGGFTWDRVDRTDINEVYCQLSVVNYTHDGKEYVVMTNPDHSPRTQGMVHIGEVDQTTGDITWTNSQILNTGKFQYSCLSVLENNEDDVRFGLLYEDDTDGTFKLRYTEFNDDFIRAGTKTEQMKNPEFVSLSTSVNDGKLNISLKFNQDLLVAGNPQLKLDVGNQIIFADYLSGSGSDTIVFEVNLPASINGIMKAIEIIETDGVIENIKNGKVEALNTTIYDFTKIVSGITLDSYTSQHSTSTAENTDGAASNVIDDNPNTYWHSVWGDANINLPQSVTLKLDETKQIYKFAYTPRQNSNSGRIKQYEISVSTDGQEFTSVASGIWQDTNQIQYVEFVPIDAKYIKLTAYEAYAGGAKQSCAVAGIDLYEYSDGVIESGNKTRLTNLVNEINSLDKNNYSKVTVDNLNVSINEAQILLSASIVSQNMLDNAYLNLSKAKKSLVDITKAKDVLIKLNNLNDKDYTVESWAVFVTELTALNEKLDTTVSAREVLDIIVKADYIESQLKPNKDLLQDLISKANGLNRASYTAASLKVVDVEVEKATAVLNNPEATKEEVEAVVAALTKAMSGLEIKPNNPSVDTNTPVKPGDTTASVKTGDDSNLVSALGAVTSLSVIAYLSRKKKK</sequence>
<dbReference type="PROSITE" id="PS50022">
    <property type="entry name" value="FA58C_3"/>
    <property type="match status" value="1"/>
</dbReference>
<evidence type="ECO:0000256" key="2">
    <source>
        <dbReference type="ARBA" id="ARBA00009348"/>
    </source>
</evidence>
<dbReference type="Pfam" id="PF13088">
    <property type="entry name" value="BNR_2"/>
    <property type="match status" value="1"/>
</dbReference>
<dbReference type="InterPro" id="IPR004124">
    <property type="entry name" value="Glyco_hydro_33_N"/>
</dbReference>
<reference evidence="12" key="1">
    <citation type="submission" date="2016-10" db="EMBL/GenBank/DDBJ databases">
        <authorList>
            <person name="Varghese N."/>
            <person name="Submissions S."/>
        </authorList>
    </citation>
    <scope>NUCLEOTIDE SEQUENCE [LARGE SCALE GENOMIC DNA]</scope>
    <source>
        <strain evidence="12">DSM 1551</strain>
    </source>
</reference>
<keyword evidence="7" id="KW-0326">Glycosidase</keyword>
<evidence type="ECO:0000256" key="1">
    <source>
        <dbReference type="ARBA" id="ARBA00000427"/>
    </source>
</evidence>
<comment type="catalytic activity">
    <reaction evidence="1">
        <text>Hydrolysis of alpha-(2-&gt;3)-, alpha-(2-&gt;6)-, alpha-(2-&gt;8)- glycosidic linkages of terminal sialic acid residues in oligosaccharides, glycoproteins, glycolipids, colominic acid and synthetic substrates.</text>
        <dbReference type="EC" id="3.2.1.18"/>
    </reaction>
</comment>
<dbReference type="RefSeq" id="WP_092352219.1">
    <property type="nucleotide sequence ID" value="NZ_FOIN01000003.1"/>
</dbReference>
<evidence type="ECO:0000313" key="11">
    <source>
        <dbReference type="EMBL" id="SET20541.1"/>
    </source>
</evidence>
<accession>A0A1I0CLN7</accession>
<dbReference type="InterPro" id="IPR000421">
    <property type="entry name" value="FA58C"/>
</dbReference>
<dbReference type="Proteomes" id="UP000198558">
    <property type="component" value="Unassembled WGS sequence"/>
</dbReference>
<gene>
    <name evidence="11" type="ORF">SAMN04489758_103114</name>
</gene>
<evidence type="ECO:0000256" key="6">
    <source>
        <dbReference type="ARBA" id="ARBA00022801"/>
    </source>
</evidence>
<dbReference type="Gene3D" id="2.60.120.200">
    <property type="match status" value="2"/>
</dbReference>
<keyword evidence="5" id="KW-0677">Repeat</keyword>
<dbReference type="InterPro" id="IPR013320">
    <property type="entry name" value="ConA-like_dom_sf"/>
</dbReference>
<comment type="similarity">
    <text evidence="2">Belongs to the glycosyl hydrolase 33 family.</text>
</comment>
<dbReference type="InterPro" id="IPR008979">
    <property type="entry name" value="Galactose-bd-like_sf"/>
</dbReference>
<evidence type="ECO:0000256" key="8">
    <source>
        <dbReference type="SAM" id="MobiDB-lite"/>
    </source>
</evidence>
<dbReference type="EC" id="3.2.1.18" evidence="3"/>
<feature type="signal peptide" evidence="9">
    <location>
        <begin position="1"/>
        <end position="22"/>
    </location>
</feature>
<dbReference type="Gene3D" id="2.40.220.10">
    <property type="entry name" value="Intramolecular Trans-sialidase, Domain 3"/>
    <property type="match status" value="1"/>
</dbReference>
<evidence type="ECO:0000256" key="5">
    <source>
        <dbReference type="ARBA" id="ARBA00022737"/>
    </source>
</evidence>
<dbReference type="GO" id="GO:0004308">
    <property type="term" value="F:exo-alpha-sialidase activity"/>
    <property type="evidence" value="ECO:0007669"/>
    <property type="project" value="UniProtKB-EC"/>
</dbReference>